<keyword evidence="5 6" id="KW-0472">Membrane</keyword>
<reference evidence="8" key="1">
    <citation type="submission" date="2020-05" db="EMBL/GenBank/DDBJ databases">
        <authorList>
            <person name="Chiriac C."/>
            <person name="Salcher M."/>
            <person name="Ghai R."/>
            <person name="Kavagutti S V."/>
        </authorList>
    </citation>
    <scope>NUCLEOTIDE SEQUENCE</scope>
</reference>
<dbReference type="GO" id="GO:0005886">
    <property type="term" value="C:plasma membrane"/>
    <property type="evidence" value="ECO:0007669"/>
    <property type="project" value="UniProtKB-SubCell"/>
</dbReference>
<dbReference type="AlphaFoldDB" id="A0A6J6FQB9"/>
<feature type="transmembrane region" description="Helical" evidence="6">
    <location>
        <begin position="122"/>
        <end position="141"/>
    </location>
</feature>
<dbReference type="InterPro" id="IPR051791">
    <property type="entry name" value="Pra-immunoreactive"/>
</dbReference>
<evidence type="ECO:0000256" key="4">
    <source>
        <dbReference type="ARBA" id="ARBA00022989"/>
    </source>
</evidence>
<evidence type="ECO:0000256" key="5">
    <source>
        <dbReference type="ARBA" id="ARBA00023136"/>
    </source>
</evidence>
<protein>
    <submittedName>
        <fullName evidence="8">Unannotated protein</fullName>
    </submittedName>
</protein>
<dbReference type="PANTHER" id="PTHR36115:SF4">
    <property type="entry name" value="MEMBRANE PROTEIN"/>
    <property type="match status" value="1"/>
</dbReference>
<name>A0A6J6FQB9_9ZZZZ</name>
<feature type="transmembrane region" description="Helical" evidence="6">
    <location>
        <begin position="63"/>
        <end position="84"/>
    </location>
</feature>
<dbReference type="PANTHER" id="PTHR36115">
    <property type="entry name" value="PROLINE-RICH ANTIGEN HOMOLOG-RELATED"/>
    <property type="match status" value="1"/>
</dbReference>
<evidence type="ECO:0000313" key="8">
    <source>
        <dbReference type="EMBL" id="CAB4589143.1"/>
    </source>
</evidence>
<evidence type="ECO:0000256" key="2">
    <source>
        <dbReference type="ARBA" id="ARBA00022475"/>
    </source>
</evidence>
<evidence type="ECO:0000256" key="3">
    <source>
        <dbReference type="ARBA" id="ARBA00022692"/>
    </source>
</evidence>
<keyword evidence="2" id="KW-1003">Cell membrane</keyword>
<sequence>MEYAGFWQRLGGSILDSLLYSLVLAVFTVPAIVLGVGAFDGCETIDGPDTTEIVCPPGEPDGAMIAGAIGLGAVGVILVAVLYLRALGRTGQTWGRRIVGVKVVRTRTGEAPGIGRALGRTLFANVISAQVCYLGYLWMLWDGQKQTWHDKVCDTHVVKA</sequence>
<proteinExistence type="predicted"/>
<evidence type="ECO:0000256" key="1">
    <source>
        <dbReference type="ARBA" id="ARBA00004651"/>
    </source>
</evidence>
<keyword evidence="4 6" id="KW-1133">Transmembrane helix</keyword>
<evidence type="ECO:0000259" key="7">
    <source>
        <dbReference type="Pfam" id="PF06271"/>
    </source>
</evidence>
<dbReference type="Pfam" id="PF06271">
    <property type="entry name" value="RDD"/>
    <property type="match status" value="1"/>
</dbReference>
<gene>
    <name evidence="8" type="ORF">UFOPK1493_03644</name>
</gene>
<dbReference type="InterPro" id="IPR010432">
    <property type="entry name" value="RDD"/>
</dbReference>
<keyword evidence="3 6" id="KW-0812">Transmembrane</keyword>
<feature type="domain" description="RDD" evidence="7">
    <location>
        <begin position="3"/>
        <end position="153"/>
    </location>
</feature>
<evidence type="ECO:0000256" key="6">
    <source>
        <dbReference type="SAM" id="Phobius"/>
    </source>
</evidence>
<dbReference type="EMBL" id="CAEZSR010000216">
    <property type="protein sequence ID" value="CAB4589143.1"/>
    <property type="molecule type" value="Genomic_DNA"/>
</dbReference>
<comment type="subcellular location">
    <subcellularLocation>
        <location evidence="1">Cell membrane</location>
        <topology evidence="1">Multi-pass membrane protein</topology>
    </subcellularLocation>
</comment>
<organism evidence="8">
    <name type="scientific">freshwater metagenome</name>
    <dbReference type="NCBI Taxonomy" id="449393"/>
    <lineage>
        <taxon>unclassified sequences</taxon>
        <taxon>metagenomes</taxon>
        <taxon>ecological metagenomes</taxon>
    </lineage>
</organism>
<feature type="transmembrane region" description="Helical" evidence="6">
    <location>
        <begin position="18"/>
        <end position="39"/>
    </location>
</feature>
<accession>A0A6J6FQB9</accession>